<dbReference type="AlphaFoldDB" id="A0A833VIV2"/>
<reference evidence="1" key="1">
    <citation type="submission" date="2020-01" db="EMBL/GenBank/DDBJ databases">
        <title>Genome sequence of Kobresia littledalei, the first chromosome-level genome in the family Cyperaceae.</title>
        <authorList>
            <person name="Qu G."/>
        </authorList>
    </citation>
    <scope>NUCLEOTIDE SEQUENCE</scope>
    <source>
        <strain evidence="1">C.B.Clarke</strain>
        <tissue evidence="1">Leaf</tissue>
    </source>
</reference>
<dbReference type="EMBL" id="SWLB01000003">
    <property type="protein sequence ID" value="KAF3339761.1"/>
    <property type="molecule type" value="Genomic_DNA"/>
</dbReference>
<name>A0A833VIV2_9POAL</name>
<dbReference type="Proteomes" id="UP000623129">
    <property type="component" value="Unassembled WGS sequence"/>
</dbReference>
<dbReference type="Gene3D" id="1.25.40.10">
    <property type="entry name" value="Tetratricopeptide repeat domain"/>
    <property type="match status" value="1"/>
</dbReference>
<proteinExistence type="predicted"/>
<evidence type="ECO:0000313" key="1">
    <source>
        <dbReference type="EMBL" id="KAF3339761.1"/>
    </source>
</evidence>
<gene>
    <name evidence="1" type="ORF">FCM35_KLT15532</name>
</gene>
<dbReference type="PANTHER" id="PTHR37381:SF1">
    <property type="entry name" value="PENTATRICOPEPTIDE REPEAT (PPR) SUPERFAMILY PROTEIN"/>
    <property type="match status" value="1"/>
</dbReference>
<dbReference type="OrthoDB" id="2017681at2759"/>
<keyword evidence="2" id="KW-1185">Reference proteome</keyword>
<accession>A0A833VIV2</accession>
<protein>
    <submittedName>
        <fullName evidence="1">Uncharacterized protein</fullName>
    </submittedName>
</protein>
<dbReference type="InterPro" id="IPR011990">
    <property type="entry name" value="TPR-like_helical_dom_sf"/>
</dbReference>
<sequence length="553" mass="60238">MALSLLSPPLSPLSHSFKNPATIAISHCTLFSSLSPPTPVLRAYCTSKDGVTSEKPSIGSLDDELLRRLSGAKDADQVLDVITESGGSNGMDTSDCNSLVAAALERGNAELALSLFDAMRLGFSPDDGLDGKVVTKTWRWPRPDIHTYAQLVQGLATSLRVNDALRIMGYVCGMGISSEEEVLFGLVIQCPTCKVAIAVAQPQNGTQIASCSKCRYQYELFSGDIVSIESEEISMDTSGWEKALIFLKVKKDELPSAIHSIVVQTPSGKARTHRFATKTPELPAQEGERVTISLSAPSSSYRELGPLRLAPRSSGRRPSEPMCITNHATGQVSELLRPPDAKAGSGLINPYVVAGSLAVLASGDVISGFIDPGVPRIISSTVLVSAAVNTVVNKLVLPELRKLPQKMVDVIALKQQLLSQYELLQNRIKDLRKAAEKEVWMLARMSQLENKIVAVGEPSYRARRGRVKRVRENLENALLARIELIESYAKISSMIEIEVEMNSDVLAAEAASSAERISEQIQQMMEIDNLEEQWRIQAEANDEVERLLNSETL</sequence>
<dbReference type="PANTHER" id="PTHR37381">
    <property type="entry name" value="PENTATRICOPEPTIDE REPEAT (PPR) SUPERFAMILY PROTEIN"/>
    <property type="match status" value="1"/>
</dbReference>
<comment type="caution">
    <text evidence="1">The sequence shown here is derived from an EMBL/GenBank/DDBJ whole genome shotgun (WGS) entry which is preliminary data.</text>
</comment>
<evidence type="ECO:0000313" key="2">
    <source>
        <dbReference type="Proteomes" id="UP000623129"/>
    </source>
</evidence>
<organism evidence="1 2">
    <name type="scientific">Carex littledalei</name>
    <dbReference type="NCBI Taxonomy" id="544730"/>
    <lineage>
        <taxon>Eukaryota</taxon>
        <taxon>Viridiplantae</taxon>
        <taxon>Streptophyta</taxon>
        <taxon>Embryophyta</taxon>
        <taxon>Tracheophyta</taxon>
        <taxon>Spermatophyta</taxon>
        <taxon>Magnoliopsida</taxon>
        <taxon>Liliopsida</taxon>
        <taxon>Poales</taxon>
        <taxon>Cyperaceae</taxon>
        <taxon>Cyperoideae</taxon>
        <taxon>Cariceae</taxon>
        <taxon>Carex</taxon>
        <taxon>Carex subgen. Euthyceras</taxon>
    </lineage>
</organism>